<comment type="caution">
    <text evidence="1">The sequence shown here is derived from an EMBL/GenBank/DDBJ whole genome shotgun (WGS) entry which is preliminary data.</text>
</comment>
<dbReference type="AlphaFoldDB" id="A0AB38A6U6"/>
<dbReference type="NCBIfam" id="TIGR00738">
    <property type="entry name" value="rrf2_super"/>
    <property type="match status" value="1"/>
</dbReference>
<dbReference type="PANTHER" id="PTHR33221:SF15">
    <property type="entry name" value="HTH-TYPE TRANSCRIPTIONAL REGULATOR YWGB-RELATED"/>
    <property type="match status" value="1"/>
</dbReference>
<dbReference type="InterPro" id="IPR000944">
    <property type="entry name" value="Tscrpt_reg_Rrf2"/>
</dbReference>
<dbReference type="SUPFAM" id="SSF46785">
    <property type="entry name" value="Winged helix' DNA-binding domain"/>
    <property type="match status" value="1"/>
</dbReference>
<protein>
    <submittedName>
        <fullName evidence="1">Rrf2 family protein</fullName>
    </submittedName>
</protein>
<accession>A0AB38A6U6</accession>
<dbReference type="Proteomes" id="UP000183687">
    <property type="component" value="Unassembled WGS sequence"/>
</dbReference>
<dbReference type="GO" id="GO:0003700">
    <property type="term" value="F:DNA-binding transcription factor activity"/>
    <property type="evidence" value="ECO:0007669"/>
    <property type="project" value="TreeGrafter"/>
</dbReference>
<dbReference type="PANTHER" id="PTHR33221">
    <property type="entry name" value="WINGED HELIX-TURN-HELIX TRANSCRIPTIONAL REGULATOR, RRF2 FAMILY"/>
    <property type="match status" value="1"/>
</dbReference>
<proteinExistence type="predicted"/>
<dbReference type="PROSITE" id="PS51197">
    <property type="entry name" value="HTH_RRF2_2"/>
    <property type="match status" value="1"/>
</dbReference>
<dbReference type="RefSeq" id="WP_002562869.1">
    <property type="nucleotide sequence ID" value="NZ_CALJSN010000007.1"/>
</dbReference>
<gene>
    <name evidence="1" type="ORF">SAMN04489746_0972</name>
</gene>
<organism evidence="1 2">
    <name type="scientific">Atopobium minutum</name>
    <dbReference type="NCBI Taxonomy" id="1381"/>
    <lineage>
        <taxon>Bacteria</taxon>
        <taxon>Bacillati</taxon>
        <taxon>Actinomycetota</taxon>
        <taxon>Coriobacteriia</taxon>
        <taxon>Coriobacteriales</taxon>
        <taxon>Atopobiaceae</taxon>
        <taxon>Atopobium</taxon>
    </lineage>
</organism>
<name>A0AB38A6U6_9ACTN</name>
<reference evidence="1 2" key="1">
    <citation type="submission" date="2016-10" db="EMBL/GenBank/DDBJ databases">
        <authorList>
            <person name="Varghese N."/>
            <person name="Submissions S."/>
        </authorList>
    </citation>
    <scope>NUCLEOTIDE SEQUENCE [LARGE SCALE GENOMIC DNA]</scope>
    <source>
        <strain evidence="1 2">DSM 20586</strain>
    </source>
</reference>
<evidence type="ECO:0000313" key="2">
    <source>
        <dbReference type="Proteomes" id="UP000183687"/>
    </source>
</evidence>
<dbReference type="InterPro" id="IPR036388">
    <property type="entry name" value="WH-like_DNA-bd_sf"/>
</dbReference>
<sequence length="178" mass="19386">MDLSRKTDYALRILAELIRHDGKTVLSVRTAAKKNDVPYSFARSIQHDLTLAGIIQSTRGARGGMKLVIDPKTVTLLEIVEACQGPVAISGCDWNGPDGGPCPRSSHCAFNPIWCGASRMLRDYLASVSLSDVVFGTKAPSLPQGYWNSSAFETLRTPAMENLQPADDQTEDLHPEDL</sequence>
<dbReference type="Gene3D" id="1.10.10.10">
    <property type="entry name" value="Winged helix-like DNA-binding domain superfamily/Winged helix DNA-binding domain"/>
    <property type="match status" value="1"/>
</dbReference>
<dbReference type="EMBL" id="FNSH01000001">
    <property type="protein sequence ID" value="SEB73571.1"/>
    <property type="molecule type" value="Genomic_DNA"/>
</dbReference>
<evidence type="ECO:0000313" key="1">
    <source>
        <dbReference type="EMBL" id="SEB73571.1"/>
    </source>
</evidence>
<dbReference type="InterPro" id="IPR036390">
    <property type="entry name" value="WH_DNA-bd_sf"/>
</dbReference>
<dbReference type="Pfam" id="PF02082">
    <property type="entry name" value="Rrf2"/>
    <property type="match status" value="1"/>
</dbReference>
<dbReference type="GO" id="GO:0005829">
    <property type="term" value="C:cytosol"/>
    <property type="evidence" value="ECO:0007669"/>
    <property type="project" value="TreeGrafter"/>
</dbReference>